<organism evidence="2 4">
    <name type="scientific">Rhodococcus opacus</name>
    <name type="common">Nocardia opaca</name>
    <dbReference type="NCBI Taxonomy" id="37919"/>
    <lineage>
        <taxon>Bacteria</taxon>
        <taxon>Bacillati</taxon>
        <taxon>Actinomycetota</taxon>
        <taxon>Actinomycetes</taxon>
        <taxon>Mycobacteriales</taxon>
        <taxon>Nocardiaceae</taxon>
        <taxon>Rhodococcus</taxon>
    </lineage>
</organism>
<protein>
    <recommendedName>
        <fullName evidence="5">HTH cro/C1-type domain-containing protein</fullName>
    </recommendedName>
</protein>
<gene>
    <name evidence="1" type="ORF">O4328_28875</name>
    <name evidence="2" type="ORF">Q5707_37385</name>
</gene>
<name>A0AAX3YT66_RHOOP</name>
<dbReference type="Proteomes" id="UP001066327">
    <property type="component" value="Unassembled WGS sequence"/>
</dbReference>
<keyword evidence="2" id="KW-0614">Plasmid</keyword>
<proteinExistence type="predicted"/>
<reference evidence="2" key="2">
    <citation type="submission" date="2023-07" db="EMBL/GenBank/DDBJ databases">
        <title>Genomic analysis of Rhodococcus opacus VOC-14 with glycol ethers degradation activity.</title>
        <authorList>
            <person name="Narkevich D.A."/>
            <person name="Hlushen A.M."/>
            <person name="Akhremchuk A.E."/>
            <person name="Sikolenko M.A."/>
            <person name="Valentovich L.N."/>
        </authorList>
    </citation>
    <scope>NUCLEOTIDE SEQUENCE</scope>
    <source>
        <strain evidence="2">VOC-14</strain>
        <plasmid evidence="2">pRho-VOC14-C342</plasmid>
    </source>
</reference>
<evidence type="ECO:0000313" key="2">
    <source>
        <dbReference type="EMBL" id="WLF51349.1"/>
    </source>
</evidence>
<dbReference type="RefSeq" id="WP_269592007.1">
    <property type="nucleotide sequence ID" value="NZ_CP130954.1"/>
</dbReference>
<dbReference type="InterPro" id="IPR001387">
    <property type="entry name" value="Cro/C1-type_HTH"/>
</dbReference>
<evidence type="ECO:0000313" key="1">
    <source>
        <dbReference type="EMBL" id="MCZ4587655.1"/>
    </source>
</evidence>
<evidence type="ECO:0000313" key="4">
    <source>
        <dbReference type="Proteomes" id="UP001231166"/>
    </source>
</evidence>
<reference evidence="1" key="1">
    <citation type="submission" date="2022-12" db="EMBL/GenBank/DDBJ databases">
        <authorList>
            <person name="Krivoruchko A.V."/>
            <person name="Elkin A."/>
        </authorList>
    </citation>
    <scope>NUCLEOTIDE SEQUENCE</scope>
    <source>
        <strain evidence="1">IEGM 249</strain>
    </source>
</reference>
<dbReference type="EMBL" id="CP130954">
    <property type="protein sequence ID" value="WLF51349.1"/>
    <property type="molecule type" value="Genomic_DNA"/>
</dbReference>
<geneLocation type="plasmid" evidence="2 4">
    <name>pRho-VOC14-C342</name>
</geneLocation>
<dbReference type="Proteomes" id="UP001231166">
    <property type="component" value="Plasmid pRho-VOC14-C342"/>
</dbReference>
<dbReference type="EMBL" id="JAPWIS010000017">
    <property type="protein sequence ID" value="MCZ4587655.1"/>
    <property type="molecule type" value="Genomic_DNA"/>
</dbReference>
<accession>A0AAX3YT66</accession>
<sequence length="171" mass="18011">MSNPAIAAAAGVSLSTVRSLLAGRGGARDTGPSKRVFGTVAASLLAVAVPERGAVVAATADGCQVDATGTRRRLRSLVAAGYRQVELADRLGWPKDTVSRVVAGRAVKVTARHHRDVEALFLKLQLVPGDSVRARERARRNGWALPLQWDEGTIDDPGGRPVACRARSRAA</sequence>
<dbReference type="CDD" id="cd00093">
    <property type="entry name" value="HTH_XRE"/>
    <property type="match status" value="1"/>
</dbReference>
<evidence type="ECO:0008006" key="5">
    <source>
        <dbReference type="Google" id="ProtNLM"/>
    </source>
</evidence>
<keyword evidence="3" id="KW-1185">Reference proteome</keyword>
<dbReference type="AlphaFoldDB" id="A0AAX3YT66"/>
<evidence type="ECO:0000313" key="3">
    <source>
        <dbReference type="Proteomes" id="UP001066327"/>
    </source>
</evidence>